<evidence type="ECO:0000313" key="2">
    <source>
        <dbReference type="EMBL" id="ANI13777.1"/>
    </source>
</evidence>
<dbReference type="SUPFAM" id="SSF81901">
    <property type="entry name" value="HCP-like"/>
    <property type="match status" value="1"/>
</dbReference>
<dbReference type="EMBL" id="CP015878">
    <property type="protein sequence ID" value="ANI13777.1"/>
    <property type="molecule type" value="Genomic_DNA"/>
</dbReference>
<proteinExistence type="predicted"/>
<name>A0A1A9K7Z8_9PSED</name>
<dbReference type="InterPro" id="IPR006597">
    <property type="entry name" value="Sel1-like"/>
</dbReference>
<feature type="compositionally biased region" description="Polar residues" evidence="1">
    <location>
        <begin position="36"/>
        <end position="48"/>
    </location>
</feature>
<dbReference type="Gene3D" id="1.25.40.10">
    <property type="entry name" value="Tetratricopeptide repeat domain"/>
    <property type="match status" value="1"/>
</dbReference>
<sequence length="192" mass="21419">MNPKIPLLLFPLLLIACTTNDPKPVCDEQGCGAQQPPASSSVAGNNPTDIDADRASSALLSLAASDPRAAYDLGLRYFRGDGVAQDSYQALQWMRSAAERGDLEAQKALGGLYLGGLEEMGADPQEAEKWLAMAAGRGDQESMQLLAQARAAKSSEAAYFKWKNDWREMTLRYWYSAYPYRSYWRDDNWHWR</sequence>
<dbReference type="Proteomes" id="UP000077748">
    <property type="component" value="Chromosome"/>
</dbReference>
<dbReference type="InterPro" id="IPR050767">
    <property type="entry name" value="Sel1_AlgK"/>
</dbReference>
<organism evidence="2 3">
    <name type="scientific">Pseudomonas citronellolis</name>
    <dbReference type="NCBI Taxonomy" id="53408"/>
    <lineage>
        <taxon>Bacteria</taxon>
        <taxon>Pseudomonadati</taxon>
        <taxon>Pseudomonadota</taxon>
        <taxon>Gammaproteobacteria</taxon>
        <taxon>Pseudomonadales</taxon>
        <taxon>Pseudomonadaceae</taxon>
        <taxon>Pseudomonas</taxon>
    </lineage>
</organism>
<reference evidence="2 3" key="1">
    <citation type="submission" date="2016-05" db="EMBL/GenBank/DDBJ databases">
        <title>Genome Sequence of Pseudomonas citronellolis Strain SJTE-3, an Estrogens and Persistent Organic Pollutants degradation strain.</title>
        <authorList>
            <person name="Liang R."/>
        </authorList>
    </citation>
    <scope>NUCLEOTIDE SEQUENCE [LARGE SCALE GENOMIC DNA]</scope>
    <source>
        <strain evidence="2 3">SJTE-3</strain>
    </source>
</reference>
<dbReference type="RefSeq" id="WP_043272506.1">
    <property type="nucleotide sequence ID" value="NZ_CP015878.1"/>
</dbReference>
<dbReference type="InterPro" id="IPR011990">
    <property type="entry name" value="TPR-like_helical_dom_sf"/>
</dbReference>
<dbReference type="PANTHER" id="PTHR11102:SF160">
    <property type="entry name" value="ERAD-ASSOCIATED E3 UBIQUITIN-PROTEIN LIGASE COMPONENT HRD3"/>
    <property type="match status" value="1"/>
</dbReference>
<accession>A0A1A9K7Z8</accession>
<dbReference type="AlphaFoldDB" id="A0A1A9K7Z8"/>
<dbReference type="SMART" id="SM00671">
    <property type="entry name" value="SEL1"/>
    <property type="match status" value="2"/>
</dbReference>
<dbReference type="Pfam" id="PF08238">
    <property type="entry name" value="Sel1"/>
    <property type="match status" value="2"/>
</dbReference>
<evidence type="ECO:0000256" key="1">
    <source>
        <dbReference type="SAM" id="MobiDB-lite"/>
    </source>
</evidence>
<protein>
    <recommendedName>
        <fullName evidence="4">Sel1 repeat family protein</fullName>
    </recommendedName>
</protein>
<gene>
    <name evidence="2" type="ORF">A9C11_07140</name>
</gene>
<evidence type="ECO:0008006" key="4">
    <source>
        <dbReference type="Google" id="ProtNLM"/>
    </source>
</evidence>
<dbReference type="PANTHER" id="PTHR11102">
    <property type="entry name" value="SEL-1-LIKE PROTEIN"/>
    <property type="match status" value="1"/>
</dbReference>
<dbReference type="PROSITE" id="PS51257">
    <property type="entry name" value="PROKAR_LIPOPROTEIN"/>
    <property type="match status" value="1"/>
</dbReference>
<feature type="region of interest" description="Disordered" evidence="1">
    <location>
        <begin position="28"/>
        <end position="50"/>
    </location>
</feature>
<evidence type="ECO:0000313" key="3">
    <source>
        <dbReference type="Proteomes" id="UP000077748"/>
    </source>
</evidence>